<protein>
    <recommendedName>
        <fullName evidence="3">Adenylosuccinate lyase</fullName>
    </recommendedName>
</protein>
<evidence type="ECO:0008006" key="3">
    <source>
        <dbReference type="Google" id="ProtNLM"/>
    </source>
</evidence>
<dbReference type="EMBL" id="BAABCW010000016">
    <property type="protein sequence ID" value="GAA3516701.1"/>
    <property type="molecule type" value="Genomic_DNA"/>
</dbReference>
<keyword evidence="2" id="KW-1185">Reference proteome</keyword>
<proteinExistence type="predicted"/>
<gene>
    <name evidence="1" type="ORF">GCM10022393_33520</name>
</gene>
<organism evidence="1 2">
    <name type="scientific">Aquimarina addita</name>
    <dbReference type="NCBI Taxonomy" id="870485"/>
    <lineage>
        <taxon>Bacteria</taxon>
        <taxon>Pseudomonadati</taxon>
        <taxon>Bacteroidota</taxon>
        <taxon>Flavobacteriia</taxon>
        <taxon>Flavobacteriales</taxon>
        <taxon>Flavobacteriaceae</taxon>
        <taxon>Aquimarina</taxon>
    </lineage>
</organism>
<dbReference type="SUPFAM" id="SSF48371">
    <property type="entry name" value="ARM repeat"/>
    <property type="match status" value="1"/>
</dbReference>
<comment type="caution">
    <text evidence="1">The sequence shown here is derived from an EMBL/GenBank/DDBJ whole genome shotgun (WGS) entry which is preliminary data.</text>
</comment>
<accession>A0ABP6UPF5</accession>
<reference evidence="2" key="1">
    <citation type="journal article" date="2019" name="Int. J. Syst. Evol. Microbiol.">
        <title>The Global Catalogue of Microorganisms (GCM) 10K type strain sequencing project: providing services to taxonomists for standard genome sequencing and annotation.</title>
        <authorList>
            <consortium name="The Broad Institute Genomics Platform"/>
            <consortium name="The Broad Institute Genome Sequencing Center for Infectious Disease"/>
            <person name="Wu L."/>
            <person name="Ma J."/>
        </authorList>
    </citation>
    <scope>NUCLEOTIDE SEQUENCE [LARGE SCALE GENOMIC DNA]</scope>
    <source>
        <strain evidence="2">JCM 17106</strain>
    </source>
</reference>
<dbReference type="InterPro" id="IPR016024">
    <property type="entry name" value="ARM-type_fold"/>
</dbReference>
<dbReference type="RefSeq" id="WP_344929391.1">
    <property type="nucleotide sequence ID" value="NZ_BAABCW010000016.1"/>
</dbReference>
<evidence type="ECO:0000313" key="2">
    <source>
        <dbReference type="Proteomes" id="UP001500459"/>
    </source>
</evidence>
<name>A0ABP6UPF5_9FLAO</name>
<dbReference type="Proteomes" id="UP001500459">
    <property type="component" value="Unassembled WGS sequence"/>
</dbReference>
<sequence>MIDLVNEIKKVNHSQEKRNNFTSLLVEHPDLLPELISICAQVDKEISCRASWGLEFLCRHDIKTILPHLDAIIAILPVVYQHPAVRPMAKICEYLIFSYYKTRSSTTRKQLHQIHREKITEACFDWLISDQKVATKAYAMTSLYQLGTEFTWIHPELKIILEKDYPKNSAAYKARARMILKKLAH</sequence>
<evidence type="ECO:0000313" key="1">
    <source>
        <dbReference type="EMBL" id="GAA3516701.1"/>
    </source>
</evidence>